<protein>
    <recommendedName>
        <fullName evidence="4">DUF1461 domain-containing protein</fullName>
    </recommendedName>
</protein>
<dbReference type="RefSeq" id="WP_267611821.1">
    <property type="nucleotide sequence ID" value="NZ_JAOVZQ010000001.1"/>
</dbReference>
<feature type="transmembrane region" description="Helical" evidence="1">
    <location>
        <begin position="116"/>
        <end position="134"/>
    </location>
</feature>
<proteinExistence type="predicted"/>
<feature type="transmembrane region" description="Helical" evidence="1">
    <location>
        <begin position="171"/>
        <end position="187"/>
    </location>
</feature>
<keyword evidence="1" id="KW-0472">Membrane</keyword>
<keyword evidence="3" id="KW-1185">Reference proteome</keyword>
<dbReference type="Proteomes" id="UP001081283">
    <property type="component" value="Unassembled WGS sequence"/>
</dbReference>
<keyword evidence="1" id="KW-1133">Transmembrane helix</keyword>
<evidence type="ECO:0000313" key="3">
    <source>
        <dbReference type="Proteomes" id="UP001081283"/>
    </source>
</evidence>
<comment type="caution">
    <text evidence="2">The sequence shown here is derived from an EMBL/GenBank/DDBJ whole genome shotgun (WGS) entry which is preliminary data.</text>
</comment>
<gene>
    <name evidence="2" type="ORF">OEG82_07575</name>
</gene>
<evidence type="ECO:0008006" key="4">
    <source>
        <dbReference type="Google" id="ProtNLM"/>
    </source>
</evidence>
<accession>A0ABT3YDB5</accession>
<keyword evidence="1" id="KW-0812">Transmembrane</keyword>
<evidence type="ECO:0000313" key="2">
    <source>
        <dbReference type="EMBL" id="MCY0093878.1"/>
    </source>
</evidence>
<dbReference type="EMBL" id="JAOVZQ010000001">
    <property type="protein sequence ID" value="MCY0093878.1"/>
    <property type="molecule type" value="Genomic_DNA"/>
</dbReference>
<sequence length="199" mass="21643">MKRLWPGWLLCLVTAGLFAYMALVESAAISALLSGWQLPDGVPLGYDADAARALFDAFSAEFARAQAEGRQSASEAYLALHAGVDLLFPPLLAMSIAFSAFAATYSRRDQTETPRLAKVGLGLALALAFAYLGFDFFENAVADTIYGPKAITLAFNAEMVFVLQVLTRGKYLSLVIVAVLIVALWIARRRRMRTTQTVI</sequence>
<feature type="transmembrane region" description="Helical" evidence="1">
    <location>
        <begin position="86"/>
        <end position="104"/>
    </location>
</feature>
<evidence type="ECO:0000256" key="1">
    <source>
        <dbReference type="SAM" id="Phobius"/>
    </source>
</evidence>
<organism evidence="2 3">
    <name type="scientific">Hoeflea ulvae</name>
    <dbReference type="NCBI Taxonomy" id="2983764"/>
    <lineage>
        <taxon>Bacteria</taxon>
        <taxon>Pseudomonadati</taxon>
        <taxon>Pseudomonadota</taxon>
        <taxon>Alphaproteobacteria</taxon>
        <taxon>Hyphomicrobiales</taxon>
        <taxon>Rhizobiaceae</taxon>
        <taxon>Hoeflea</taxon>
    </lineage>
</organism>
<name>A0ABT3YDB5_9HYPH</name>
<reference evidence="2" key="1">
    <citation type="submission" date="2022-10" db="EMBL/GenBank/DDBJ databases">
        <title>Hoeflea sp. J2-29, isolated from marine algae.</title>
        <authorList>
            <person name="Kristyanto S."/>
            <person name="Kim J.M."/>
            <person name="Jeon C.O."/>
        </authorList>
    </citation>
    <scope>NUCLEOTIDE SEQUENCE</scope>
    <source>
        <strain evidence="2">J2-29</strain>
    </source>
</reference>